<dbReference type="AlphaFoldDB" id="A0A3M0L381"/>
<gene>
    <name evidence="2" type="ORF">DUI87_03093</name>
</gene>
<dbReference type="Gene3D" id="3.30.420.10">
    <property type="entry name" value="Ribonuclease H-like superfamily/Ribonuclease H"/>
    <property type="match status" value="1"/>
</dbReference>
<reference evidence="2 3" key="1">
    <citation type="submission" date="2018-07" db="EMBL/GenBank/DDBJ databases">
        <title>A high quality draft genome assembly of the barn swallow (H. rustica rustica).</title>
        <authorList>
            <person name="Formenti G."/>
            <person name="Chiara M."/>
            <person name="Poveda L."/>
            <person name="Francoijs K.-J."/>
            <person name="Bonisoli-Alquati A."/>
            <person name="Canova L."/>
            <person name="Gianfranceschi L."/>
            <person name="Horner D.S."/>
            <person name="Saino N."/>
        </authorList>
    </citation>
    <scope>NUCLEOTIDE SEQUENCE [LARGE SCALE GENOMIC DNA]</scope>
    <source>
        <strain evidence="2">Chelidonia</strain>
        <tissue evidence="2">Blood</tissue>
    </source>
</reference>
<name>A0A3M0L381_HIRRU</name>
<proteinExistence type="predicted"/>
<accession>A0A3M0L381</accession>
<dbReference type="GO" id="GO:0003676">
    <property type="term" value="F:nucleic acid binding"/>
    <property type="evidence" value="ECO:0007669"/>
    <property type="project" value="InterPro"/>
</dbReference>
<dbReference type="OrthoDB" id="9950135at2759"/>
<keyword evidence="3" id="KW-1185">Reference proteome</keyword>
<comment type="caution">
    <text evidence="2">The sequence shown here is derived from an EMBL/GenBank/DDBJ whole genome shotgun (WGS) entry which is preliminary data.</text>
</comment>
<dbReference type="Proteomes" id="UP000269221">
    <property type="component" value="Unassembled WGS sequence"/>
</dbReference>
<dbReference type="InterPro" id="IPR002156">
    <property type="entry name" value="RNaseH_domain"/>
</dbReference>
<sequence length="195" mass="21455">MSSACKRYPKIWIKTDVSQPDLQDATIEDPEIDGSSLVQDGKQSTGNAVVMATKIIETAPLPTDTSAQRPGPIALQRALELSAGKRVNIWTDSKYDFTIVHAHGAICKERGLLTAQRSQINYKQVILSRLDAIQLPREVAVLHCKVYQPEVSGIHVENRLADKAVRDVAQQGILALIPGKLFHSQKLALDIVKQI</sequence>
<feature type="domain" description="RNase H type-1" evidence="1">
    <location>
        <begin position="24"/>
        <end position="170"/>
    </location>
</feature>
<dbReference type="InterPro" id="IPR036397">
    <property type="entry name" value="RNaseH_sf"/>
</dbReference>
<dbReference type="Pfam" id="PF00075">
    <property type="entry name" value="RNase_H"/>
    <property type="match status" value="1"/>
</dbReference>
<dbReference type="SUPFAM" id="SSF53098">
    <property type="entry name" value="Ribonuclease H-like"/>
    <property type="match status" value="1"/>
</dbReference>
<evidence type="ECO:0000313" key="3">
    <source>
        <dbReference type="Proteomes" id="UP000269221"/>
    </source>
</evidence>
<dbReference type="InterPro" id="IPR012337">
    <property type="entry name" value="RNaseH-like_sf"/>
</dbReference>
<dbReference type="STRING" id="333673.A0A3M0L381"/>
<dbReference type="PROSITE" id="PS50879">
    <property type="entry name" value="RNASE_H_1"/>
    <property type="match status" value="1"/>
</dbReference>
<protein>
    <recommendedName>
        <fullName evidence="1">RNase H type-1 domain-containing protein</fullName>
    </recommendedName>
</protein>
<dbReference type="GO" id="GO:0004523">
    <property type="term" value="F:RNA-DNA hybrid ribonuclease activity"/>
    <property type="evidence" value="ECO:0007669"/>
    <property type="project" value="InterPro"/>
</dbReference>
<organism evidence="2 3">
    <name type="scientific">Hirundo rustica rustica</name>
    <dbReference type="NCBI Taxonomy" id="333673"/>
    <lineage>
        <taxon>Eukaryota</taxon>
        <taxon>Metazoa</taxon>
        <taxon>Chordata</taxon>
        <taxon>Craniata</taxon>
        <taxon>Vertebrata</taxon>
        <taxon>Euteleostomi</taxon>
        <taxon>Archelosauria</taxon>
        <taxon>Archosauria</taxon>
        <taxon>Dinosauria</taxon>
        <taxon>Saurischia</taxon>
        <taxon>Theropoda</taxon>
        <taxon>Coelurosauria</taxon>
        <taxon>Aves</taxon>
        <taxon>Neognathae</taxon>
        <taxon>Neoaves</taxon>
        <taxon>Telluraves</taxon>
        <taxon>Australaves</taxon>
        <taxon>Passeriformes</taxon>
        <taxon>Sylvioidea</taxon>
        <taxon>Hirundinidae</taxon>
        <taxon>Hirundo</taxon>
    </lineage>
</organism>
<dbReference type="EMBL" id="QRBI01000094">
    <property type="protein sequence ID" value="RMC19536.1"/>
    <property type="molecule type" value="Genomic_DNA"/>
</dbReference>
<evidence type="ECO:0000313" key="2">
    <source>
        <dbReference type="EMBL" id="RMC19536.1"/>
    </source>
</evidence>
<evidence type="ECO:0000259" key="1">
    <source>
        <dbReference type="PROSITE" id="PS50879"/>
    </source>
</evidence>